<gene>
    <name evidence="1" type="ORF">SAMN05216231_2329</name>
</gene>
<dbReference type="RefSeq" id="WP_092493139.1">
    <property type="nucleotide sequence ID" value="NZ_FNKD01000002.1"/>
</dbReference>
<evidence type="ECO:0000313" key="2">
    <source>
        <dbReference type="Proteomes" id="UP000199444"/>
    </source>
</evidence>
<dbReference type="PROSITE" id="PS51257">
    <property type="entry name" value="PROKAR_LIPOPROTEIN"/>
    <property type="match status" value="1"/>
</dbReference>
<name>A0A1H1CN30_9BACI</name>
<dbReference type="Proteomes" id="UP000199444">
    <property type="component" value="Unassembled WGS sequence"/>
</dbReference>
<dbReference type="AlphaFoldDB" id="A0A1H1CN30"/>
<proteinExistence type="predicted"/>
<sequence length="240" mass="27685">MYKWLLCIGALILLVACSEEPVIIQKDTKLVDPNQGPEFIEEQTEDEEVEQFIEFTLPDEEVKINLEMVPILNAYLQGIPNHQQALEKMNMFRVSAVDKNLYLLEFSCQDELCSYLLLDQTKDNQAYLIADLAKYIQAKASPDNTKILLRFHRKLTSPAPYSNIAVIDLEEWRLLPLVNEMNDKDVLNYKWPILTADWVDNDTIIVSHPDITEVSPENINQWQESKKTTVSVELTLNTID</sequence>
<dbReference type="STRING" id="553311.SAMN05216231_2329"/>
<protein>
    <recommendedName>
        <fullName evidence="3">Lipoprotein</fullName>
    </recommendedName>
</protein>
<keyword evidence="2" id="KW-1185">Reference proteome</keyword>
<evidence type="ECO:0000313" key="1">
    <source>
        <dbReference type="EMBL" id="SDQ65634.1"/>
    </source>
</evidence>
<reference evidence="1 2" key="1">
    <citation type="submission" date="2016-10" db="EMBL/GenBank/DDBJ databases">
        <authorList>
            <person name="de Groot N.N."/>
        </authorList>
    </citation>
    <scope>NUCLEOTIDE SEQUENCE [LARGE SCALE GENOMIC DNA]</scope>
    <source>
        <strain evidence="1 2">CGMCC 1.10449</strain>
    </source>
</reference>
<organism evidence="1 2">
    <name type="scientific">Virgibacillus salinus</name>
    <dbReference type="NCBI Taxonomy" id="553311"/>
    <lineage>
        <taxon>Bacteria</taxon>
        <taxon>Bacillati</taxon>
        <taxon>Bacillota</taxon>
        <taxon>Bacilli</taxon>
        <taxon>Bacillales</taxon>
        <taxon>Bacillaceae</taxon>
        <taxon>Virgibacillus</taxon>
    </lineage>
</organism>
<dbReference type="EMBL" id="FNKD01000002">
    <property type="protein sequence ID" value="SDQ65634.1"/>
    <property type="molecule type" value="Genomic_DNA"/>
</dbReference>
<evidence type="ECO:0008006" key="3">
    <source>
        <dbReference type="Google" id="ProtNLM"/>
    </source>
</evidence>
<accession>A0A1H1CN30</accession>